<keyword evidence="2" id="KW-1185">Reference proteome</keyword>
<dbReference type="InterPro" id="IPR046174">
    <property type="entry name" value="DUF6176"/>
</dbReference>
<protein>
    <submittedName>
        <fullName evidence="1">DUF6176 family protein</fullName>
    </submittedName>
</protein>
<reference evidence="2" key="1">
    <citation type="journal article" date="2019" name="Int. J. Syst. Evol. Microbiol.">
        <title>The Global Catalogue of Microorganisms (GCM) 10K type strain sequencing project: providing services to taxonomists for standard genome sequencing and annotation.</title>
        <authorList>
            <consortium name="The Broad Institute Genomics Platform"/>
            <consortium name="The Broad Institute Genome Sequencing Center for Infectious Disease"/>
            <person name="Wu L."/>
            <person name="Ma J."/>
        </authorList>
    </citation>
    <scope>NUCLEOTIDE SEQUENCE [LARGE SCALE GENOMIC DNA]</scope>
    <source>
        <strain evidence="2">CCM 8604</strain>
    </source>
</reference>
<evidence type="ECO:0000313" key="2">
    <source>
        <dbReference type="Proteomes" id="UP001597036"/>
    </source>
</evidence>
<proteinExistence type="predicted"/>
<dbReference type="Pfam" id="PF19673">
    <property type="entry name" value="DUF6176"/>
    <property type="match status" value="1"/>
</dbReference>
<organism evidence="1 2">
    <name type="scientific">Alloscardovia venturai</name>
    <dbReference type="NCBI Taxonomy" id="1769421"/>
    <lineage>
        <taxon>Bacteria</taxon>
        <taxon>Bacillati</taxon>
        <taxon>Actinomycetota</taxon>
        <taxon>Actinomycetes</taxon>
        <taxon>Bifidobacteriales</taxon>
        <taxon>Bifidobacteriaceae</taxon>
        <taxon>Alloscardovia</taxon>
    </lineage>
</organism>
<gene>
    <name evidence="1" type="ORF">ACFQY8_00770</name>
</gene>
<comment type="caution">
    <text evidence="1">The sequence shown here is derived from an EMBL/GenBank/DDBJ whole genome shotgun (WGS) entry which is preliminary data.</text>
</comment>
<dbReference type="EMBL" id="JBHTHQ010000006">
    <property type="protein sequence ID" value="MFD0704290.1"/>
    <property type="molecule type" value="Genomic_DNA"/>
</dbReference>
<name>A0ABW2Y4N1_9BIFI</name>
<evidence type="ECO:0000313" key="1">
    <source>
        <dbReference type="EMBL" id="MFD0704290.1"/>
    </source>
</evidence>
<dbReference type="RefSeq" id="WP_377937671.1">
    <property type="nucleotide sequence ID" value="NZ_JBHTHQ010000006.1"/>
</dbReference>
<dbReference type="Proteomes" id="UP001597036">
    <property type="component" value="Unassembled WGS sequence"/>
</dbReference>
<sequence>MRTELTRFRVLPGKSAVVDEWMAFLNNHMPDTLLTLENEKMYVESIFREIAKDGTEYLYWFSIQGLGGASVEDSDSYIDKKHLEYWDKCIDPNYGEVNFDEQVVMIPERIRAAF</sequence>
<accession>A0ABW2Y4N1</accession>